<keyword evidence="5" id="KW-1185">Reference proteome</keyword>
<feature type="active site" description="Charge relay system" evidence="1">
    <location>
        <position position="221"/>
    </location>
</feature>
<dbReference type="InterPro" id="IPR052739">
    <property type="entry name" value="FAAH2"/>
</dbReference>
<feature type="active site" description="Acyl-ester intermediate" evidence="1">
    <location>
        <position position="245"/>
    </location>
</feature>
<proteinExistence type="predicted"/>
<protein>
    <recommendedName>
        <fullName evidence="3">Amidase domain-containing protein</fullName>
    </recommendedName>
</protein>
<keyword evidence="2" id="KW-0812">Transmembrane</keyword>
<dbReference type="EMBL" id="JACSEA010000004">
    <property type="protein sequence ID" value="KAF7402835.1"/>
    <property type="molecule type" value="Genomic_DNA"/>
</dbReference>
<dbReference type="PANTHER" id="PTHR43372">
    <property type="entry name" value="FATTY-ACID AMIDE HYDROLASE"/>
    <property type="match status" value="1"/>
</dbReference>
<dbReference type="InterPro" id="IPR036928">
    <property type="entry name" value="AS_sf"/>
</dbReference>
<comment type="caution">
    <text evidence="4">The sequence shown here is derived from an EMBL/GenBank/DDBJ whole genome shotgun (WGS) entry which is preliminary data.</text>
</comment>
<dbReference type="PIRSF" id="PIRSF001221">
    <property type="entry name" value="Amidase_fungi"/>
    <property type="match status" value="1"/>
</dbReference>
<keyword evidence="2" id="KW-0472">Membrane</keyword>
<dbReference type="InterPro" id="IPR023631">
    <property type="entry name" value="Amidase_dom"/>
</dbReference>
<accession>A0A834KAB3</accession>
<evidence type="ECO:0000256" key="1">
    <source>
        <dbReference type="PIRSR" id="PIRSR001221-1"/>
    </source>
</evidence>
<evidence type="ECO:0000259" key="3">
    <source>
        <dbReference type="Pfam" id="PF01425"/>
    </source>
</evidence>
<dbReference type="AlphaFoldDB" id="A0A834KAB3"/>
<organism evidence="4 5">
    <name type="scientific">Vespula vulgaris</name>
    <name type="common">Yellow jacket</name>
    <name type="synonym">Wasp</name>
    <dbReference type="NCBI Taxonomy" id="7454"/>
    <lineage>
        <taxon>Eukaryota</taxon>
        <taxon>Metazoa</taxon>
        <taxon>Ecdysozoa</taxon>
        <taxon>Arthropoda</taxon>
        <taxon>Hexapoda</taxon>
        <taxon>Insecta</taxon>
        <taxon>Pterygota</taxon>
        <taxon>Neoptera</taxon>
        <taxon>Endopterygota</taxon>
        <taxon>Hymenoptera</taxon>
        <taxon>Apocrita</taxon>
        <taxon>Aculeata</taxon>
        <taxon>Vespoidea</taxon>
        <taxon>Vespidae</taxon>
        <taxon>Vespinae</taxon>
        <taxon>Vespula</taxon>
    </lineage>
</organism>
<evidence type="ECO:0000256" key="2">
    <source>
        <dbReference type="SAM" id="Phobius"/>
    </source>
</evidence>
<dbReference type="Proteomes" id="UP000614350">
    <property type="component" value="Unassembled WGS sequence"/>
</dbReference>
<name>A0A834KAB3_VESVU</name>
<dbReference type="SUPFAM" id="SSF75304">
    <property type="entry name" value="Amidase signature (AS) enzymes"/>
    <property type="match status" value="1"/>
</dbReference>
<feature type="domain" description="Amidase" evidence="3">
    <location>
        <begin position="84"/>
        <end position="524"/>
    </location>
</feature>
<dbReference type="PANTHER" id="PTHR43372:SF2">
    <property type="entry name" value="IP13792P"/>
    <property type="match status" value="1"/>
</dbReference>
<dbReference type="Gene3D" id="3.90.1300.10">
    <property type="entry name" value="Amidase signature (AS) domain"/>
    <property type="match status" value="1"/>
</dbReference>
<gene>
    <name evidence="4" type="ORF">HZH66_005102</name>
</gene>
<dbReference type="GO" id="GO:0012505">
    <property type="term" value="C:endomembrane system"/>
    <property type="evidence" value="ECO:0007669"/>
    <property type="project" value="TreeGrafter"/>
</dbReference>
<reference evidence="4" key="1">
    <citation type="journal article" date="2020" name="G3 (Bethesda)">
        <title>High-Quality Assemblies for Three Invasive Social Wasps from the &lt;i&gt;Vespula&lt;/i&gt; Genus.</title>
        <authorList>
            <person name="Harrop T.W.R."/>
            <person name="Guhlin J."/>
            <person name="McLaughlin G.M."/>
            <person name="Permina E."/>
            <person name="Stockwell P."/>
            <person name="Gilligan J."/>
            <person name="Le Lec M.F."/>
            <person name="Gruber M.A.M."/>
            <person name="Quinn O."/>
            <person name="Lovegrove M."/>
            <person name="Duncan E.J."/>
            <person name="Remnant E.J."/>
            <person name="Van Eeckhoven J."/>
            <person name="Graham B."/>
            <person name="Knapp R.A."/>
            <person name="Langford K.W."/>
            <person name="Kronenberg Z."/>
            <person name="Press M.O."/>
            <person name="Eacker S.M."/>
            <person name="Wilson-Rankin E.E."/>
            <person name="Purcell J."/>
            <person name="Lester P.J."/>
            <person name="Dearden P.K."/>
        </authorList>
    </citation>
    <scope>NUCLEOTIDE SEQUENCE</scope>
    <source>
        <strain evidence="4">Marl-1</strain>
    </source>
</reference>
<feature type="transmembrane region" description="Helical" evidence="2">
    <location>
        <begin position="20"/>
        <end position="43"/>
    </location>
</feature>
<feature type="active site" description="Charge relay system" evidence="1">
    <location>
        <position position="146"/>
    </location>
</feature>
<evidence type="ECO:0000313" key="5">
    <source>
        <dbReference type="Proteomes" id="UP000614350"/>
    </source>
</evidence>
<sequence>MNILAMIYSFFLFDFTFDYWTIFYLLLKCILRTMMLMLSFIMYPIIRIRLKKRQYCPPLSNKIFFWTATDIARKIRTKQITSEEVVSTFIARCKEVNPILNAIVEDNYENALKEARTVDYFLNTTTQSIESIAQDMPLLGVPITIKASIAVKDFSIAVGVTSEKHTKAEKDALVVKNVRQAGGIILLTSNTPELCMSWETVNNIIGRTSNPYDTRRTSGGSTGGEAALISSGASLMGLASDVAGSVRLPAMFCGVFGHKPTPYWVSCDGHRPISTNKKWNDTFTIGVMTRYAIDIPLILRSITTSQECKECLNREVDIREITIFYFDDEYCKILSSPIDKEIKLAINNLTNHLKSTYRCQVQKIELKNLKYAMEIGSITPFELNKAETIFNLNDGTKPWKSVFLVTLQRLFNLNTHTWGSILYGILVRFLEKLPASYHENILQKRTLLKKELAQLLHHNAVLIYPTFNASAHYHSEIYYKLLNIAYMNIFNSLSLPVTQCPMGLNRKGLPIGLQIIANDSCDHLTIALAKEIEKKFGGWQVPPSNINIAT</sequence>
<evidence type="ECO:0000313" key="4">
    <source>
        <dbReference type="EMBL" id="KAF7402835.1"/>
    </source>
</evidence>
<keyword evidence="2" id="KW-1133">Transmembrane helix</keyword>
<dbReference type="Pfam" id="PF01425">
    <property type="entry name" value="Amidase"/>
    <property type="match status" value="1"/>
</dbReference>